<feature type="compositionally biased region" description="Low complexity" evidence="5">
    <location>
        <begin position="118"/>
        <end position="129"/>
    </location>
</feature>
<feature type="region of interest" description="Disordered" evidence="5">
    <location>
        <begin position="1"/>
        <end position="170"/>
    </location>
</feature>
<dbReference type="InterPro" id="IPR001394">
    <property type="entry name" value="Peptidase_C19_UCH"/>
</dbReference>
<dbReference type="Gene3D" id="2.60.210.10">
    <property type="entry name" value="Apoptosis, Tumor Necrosis Factor Receptor Associated Protein 2, Chain A"/>
    <property type="match status" value="1"/>
</dbReference>
<sequence length="647" mass="72977">MQGLSDDGAKDQQLKAAKYDHPRAAPFKDKSESSKTLTDEDTGRDTQTQSATVGNNFRQIQEQQHRNSKDHSKDHHYLSLSQSDNKTSSKSNKKQKAAKRTESAKTNLSNVTTNCDDNNSGSNTKYSKSSSKERDKETNCIDHGRRPSGGRTQIKHEISTNEHTEKQQTRDLFDKHYSHNFSETKKEVAGENTADGILISKYQDTHSLGRISSVELAENKEEMLIGNNVKPERKSGAGDEEMDTQEDVGVTDNLGQGEAMNQDENVADVAGQGSVASGQDDQDDEARAEATFRFEVDQISRLKDTRLSPPTYVRNLPWKIMVMPRHNANSNERPPSKSLGFFLQCNGDSDSSSWSCSAQAELRLISQKEGIENSVRKITHVFYNKENDWGYSHFMTWNDVMDPEKGFCKDDTIICEVWVMAEAPHGVSWDSKKHTGFVGLKNQGATCYMNSLLQTLYFTNKLRKAVYQMPTESDDSSKSVALALQRVFHELQFSDKPVGTKKLTKSFGWETLDSFMQHDVQELCRVLLDNMESKMKATCVEGTIPKLFEGKMISYITCKNVTYQSKRIEPFYDIQLNVKGKKDIVDSFKDYCAKETLDGENKYDAGTHGLQAAEKGIIFKSFPPVLHLHLLRFQYDPATDSNIKIND</sequence>
<gene>
    <name evidence="8" type="ORF">BIW11_00386</name>
</gene>
<dbReference type="GO" id="GO:0016579">
    <property type="term" value="P:protein deubiquitination"/>
    <property type="evidence" value="ECO:0007669"/>
    <property type="project" value="InterPro"/>
</dbReference>
<dbReference type="PANTHER" id="PTHR24006">
    <property type="entry name" value="UBIQUITIN CARBOXYL-TERMINAL HYDROLASE"/>
    <property type="match status" value="1"/>
</dbReference>
<dbReference type="Gene3D" id="3.90.70.10">
    <property type="entry name" value="Cysteine proteinases"/>
    <property type="match status" value="1"/>
</dbReference>
<feature type="compositionally biased region" description="Basic and acidic residues" evidence="5">
    <location>
        <begin position="7"/>
        <end position="44"/>
    </location>
</feature>
<comment type="caution">
    <text evidence="8">The sequence shown here is derived from an EMBL/GenBank/DDBJ whole genome shotgun (WGS) entry which is preliminary data.</text>
</comment>
<dbReference type="GO" id="GO:0031647">
    <property type="term" value="P:regulation of protein stability"/>
    <property type="evidence" value="ECO:0007669"/>
    <property type="project" value="TreeGrafter"/>
</dbReference>
<dbReference type="GO" id="GO:0005829">
    <property type="term" value="C:cytosol"/>
    <property type="evidence" value="ECO:0007669"/>
    <property type="project" value="TreeGrafter"/>
</dbReference>
<feature type="compositionally biased region" description="Basic and acidic residues" evidence="5">
    <location>
        <begin position="154"/>
        <end position="170"/>
    </location>
</feature>
<dbReference type="InterPro" id="IPR002083">
    <property type="entry name" value="MATH/TRAF_dom"/>
</dbReference>
<dbReference type="PROSITE" id="PS50235">
    <property type="entry name" value="USP_3"/>
    <property type="match status" value="1"/>
</dbReference>
<evidence type="ECO:0000256" key="1">
    <source>
        <dbReference type="ARBA" id="ARBA00009085"/>
    </source>
</evidence>
<evidence type="ECO:0000256" key="3">
    <source>
        <dbReference type="ARBA" id="ARBA00031500"/>
    </source>
</evidence>
<reference evidence="8 9" key="1">
    <citation type="journal article" date="2017" name="Gigascience">
        <title>Draft genome of the honey bee ectoparasitic mite, Tropilaelaps mercedesae, is shaped by the parasitic life history.</title>
        <authorList>
            <person name="Dong X."/>
            <person name="Armstrong S.D."/>
            <person name="Xia D."/>
            <person name="Makepeace B.L."/>
            <person name="Darby A.C."/>
            <person name="Kadowaki T."/>
        </authorList>
    </citation>
    <scope>NUCLEOTIDE SEQUENCE [LARGE SCALE GENOMIC DNA]</scope>
    <source>
        <strain evidence="8">Wuxi-XJTLU</strain>
    </source>
</reference>
<feature type="non-terminal residue" evidence="8">
    <location>
        <position position="647"/>
    </location>
</feature>
<feature type="compositionally biased region" description="Basic and acidic residues" evidence="5">
    <location>
        <begin position="63"/>
        <end position="77"/>
    </location>
</feature>
<keyword evidence="9" id="KW-1185">Reference proteome</keyword>
<dbReference type="Pfam" id="PF22486">
    <property type="entry name" value="MATH_2"/>
    <property type="match status" value="1"/>
</dbReference>
<comment type="similarity">
    <text evidence="1">Belongs to the peptidase C19 family.</text>
</comment>
<dbReference type="InterPro" id="IPR038765">
    <property type="entry name" value="Papain-like_cys_pep_sf"/>
</dbReference>
<dbReference type="InParanoid" id="A0A1V9XWU5"/>
<feature type="compositionally biased region" description="Polar residues" evidence="5">
    <location>
        <begin position="104"/>
        <end position="117"/>
    </location>
</feature>
<evidence type="ECO:0000259" key="7">
    <source>
        <dbReference type="PROSITE" id="PS50235"/>
    </source>
</evidence>
<dbReference type="InterPro" id="IPR028889">
    <property type="entry name" value="USP"/>
</dbReference>
<feature type="compositionally biased region" description="Low complexity" evidence="5">
    <location>
        <begin position="78"/>
        <end position="90"/>
    </location>
</feature>
<dbReference type="PROSITE" id="PS00972">
    <property type="entry name" value="USP_1"/>
    <property type="match status" value="1"/>
</dbReference>
<dbReference type="SUPFAM" id="SSF54001">
    <property type="entry name" value="Cysteine proteinases"/>
    <property type="match status" value="1"/>
</dbReference>
<protein>
    <recommendedName>
        <fullName evidence="2">Ubiquitin carboxyl-terminal hydrolase 7</fullName>
    </recommendedName>
    <alternativeName>
        <fullName evidence="4">Ubiquitin thioesterase 7</fullName>
    </alternativeName>
    <alternativeName>
        <fullName evidence="3">Ubiquitin-specific-processing protease 7</fullName>
    </alternativeName>
</protein>
<feature type="domain" description="MATH" evidence="6">
    <location>
        <begin position="289"/>
        <end position="419"/>
    </location>
</feature>
<feature type="compositionally biased region" description="Polar residues" evidence="5">
    <location>
        <begin position="45"/>
        <end position="62"/>
    </location>
</feature>
<dbReference type="GO" id="GO:0005634">
    <property type="term" value="C:nucleus"/>
    <property type="evidence" value="ECO:0007669"/>
    <property type="project" value="TreeGrafter"/>
</dbReference>
<dbReference type="PANTHER" id="PTHR24006:SF644">
    <property type="entry name" value="UBIQUITIN CARBOXYL-TERMINAL HYDROLASE 7"/>
    <property type="match status" value="1"/>
</dbReference>
<dbReference type="SMART" id="SM00061">
    <property type="entry name" value="MATH"/>
    <property type="match status" value="1"/>
</dbReference>
<evidence type="ECO:0000256" key="2">
    <source>
        <dbReference type="ARBA" id="ARBA00021393"/>
    </source>
</evidence>
<name>A0A1V9XWU5_9ACAR</name>
<proteinExistence type="inferred from homology"/>
<evidence type="ECO:0000256" key="5">
    <source>
        <dbReference type="SAM" id="MobiDB-lite"/>
    </source>
</evidence>
<dbReference type="STRING" id="418985.A0A1V9XWU5"/>
<evidence type="ECO:0000313" key="9">
    <source>
        <dbReference type="Proteomes" id="UP000192247"/>
    </source>
</evidence>
<evidence type="ECO:0000313" key="8">
    <source>
        <dbReference type="EMBL" id="OQR77838.1"/>
    </source>
</evidence>
<feature type="domain" description="USP" evidence="7">
    <location>
        <begin position="438"/>
        <end position="647"/>
    </location>
</feature>
<dbReference type="InterPro" id="IPR008974">
    <property type="entry name" value="TRAF-like"/>
</dbReference>
<dbReference type="PROSITE" id="PS50144">
    <property type="entry name" value="MATH"/>
    <property type="match status" value="1"/>
</dbReference>
<dbReference type="AlphaFoldDB" id="A0A1V9XWU5"/>
<organism evidence="8 9">
    <name type="scientific">Tropilaelaps mercedesae</name>
    <dbReference type="NCBI Taxonomy" id="418985"/>
    <lineage>
        <taxon>Eukaryota</taxon>
        <taxon>Metazoa</taxon>
        <taxon>Ecdysozoa</taxon>
        <taxon>Arthropoda</taxon>
        <taxon>Chelicerata</taxon>
        <taxon>Arachnida</taxon>
        <taxon>Acari</taxon>
        <taxon>Parasitiformes</taxon>
        <taxon>Mesostigmata</taxon>
        <taxon>Gamasina</taxon>
        <taxon>Dermanyssoidea</taxon>
        <taxon>Laelapidae</taxon>
        <taxon>Tropilaelaps</taxon>
    </lineage>
</organism>
<dbReference type="Pfam" id="PF00443">
    <property type="entry name" value="UCH"/>
    <property type="match status" value="1"/>
</dbReference>
<dbReference type="SUPFAM" id="SSF49599">
    <property type="entry name" value="TRAF domain-like"/>
    <property type="match status" value="1"/>
</dbReference>
<dbReference type="Proteomes" id="UP000192247">
    <property type="component" value="Unassembled WGS sequence"/>
</dbReference>
<accession>A0A1V9XWU5</accession>
<dbReference type="EMBL" id="MNPL01002990">
    <property type="protein sequence ID" value="OQR77838.1"/>
    <property type="molecule type" value="Genomic_DNA"/>
</dbReference>
<dbReference type="GO" id="GO:0004843">
    <property type="term" value="F:cysteine-type deubiquitinase activity"/>
    <property type="evidence" value="ECO:0007669"/>
    <property type="project" value="InterPro"/>
</dbReference>
<dbReference type="InterPro" id="IPR050164">
    <property type="entry name" value="Peptidase_C19"/>
</dbReference>
<feature type="compositionally biased region" description="Basic and acidic residues" evidence="5">
    <location>
        <begin position="130"/>
        <end position="145"/>
    </location>
</feature>
<evidence type="ECO:0000259" key="6">
    <source>
        <dbReference type="PROSITE" id="PS50144"/>
    </source>
</evidence>
<dbReference type="OrthoDB" id="6487622at2759"/>
<evidence type="ECO:0000256" key="4">
    <source>
        <dbReference type="ARBA" id="ARBA00031508"/>
    </source>
</evidence>
<keyword evidence="8" id="KW-0378">Hydrolase</keyword>
<dbReference type="InterPro" id="IPR018200">
    <property type="entry name" value="USP_CS"/>
</dbReference>
<dbReference type="FunFam" id="2.60.210.10:FF:000006">
    <property type="entry name" value="Ubiquitin carboxyl-terminal hydrolase 7"/>
    <property type="match status" value="1"/>
</dbReference>